<keyword evidence="4" id="KW-0472">Membrane</keyword>
<dbReference type="PANTHER" id="PTHR10434:SF40">
    <property type="entry name" value="1-ACYL-SN-GLYCEROL-3-PHOSPHATE ACYLTRANSFERASE"/>
    <property type="match status" value="1"/>
</dbReference>
<name>A0ABM9I0V9_9GAMM</name>
<evidence type="ECO:0000256" key="4">
    <source>
        <dbReference type="SAM" id="Phobius"/>
    </source>
</evidence>
<keyword evidence="3 6" id="KW-0012">Acyltransferase</keyword>
<feature type="transmembrane region" description="Helical" evidence="4">
    <location>
        <begin position="20"/>
        <end position="40"/>
    </location>
</feature>
<evidence type="ECO:0000313" key="6">
    <source>
        <dbReference type="EMBL" id="CAI8814958.1"/>
    </source>
</evidence>
<dbReference type="EMBL" id="OX458333">
    <property type="protein sequence ID" value="CAI8814958.1"/>
    <property type="molecule type" value="Genomic_DNA"/>
</dbReference>
<evidence type="ECO:0000256" key="2">
    <source>
        <dbReference type="ARBA" id="ARBA00022679"/>
    </source>
</evidence>
<comment type="pathway">
    <text evidence="1">Lipid metabolism.</text>
</comment>
<dbReference type="InterPro" id="IPR002123">
    <property type="entry name" value="Plipid/glycerol_acylTrfase"/>
</dbReference>
<evidence type="ECO:0000259" key="5">
    <source>
        <dbReference type="SMART" id="SM00563"/>
    </source>
</evidence>
<organism evidence="6 7">
    <name type="scientific">Methylocaldum szegediense</name>
    <dbReference type="NCBI Taxonomy" id="73780"/>
    <lineage>
        <taxon>Bacteria</taxon>
        <taxon>Pseudomonadati</taxon>
        <taxon>Pseudomonadota</taxon>
        <taxon>Gammaproteobacteria</taxon>
        <taxon>Methylococcales</taxon>
        <taxon>Methylococcaceae</taxon>
        <taxon>Methylocaldum</taxon>
    </lineage>
</organism>
<dbReference type="SUPFAM" id="SSF69593">
    <property type="entry name" value="Glycerol-3-phosphate (1)-acyltransferase"/>
    <property type="match status" value="1"/>
</dbReference>
<dbReference type="PANTHER" id="PTHR10434">
    <property type="entry name" value="1-ACYL-SN-GLYCEROL-3-PHOSPHATE ACYLTRANSFERASE"/>
    <property type="match status" value="1"/>
</dbReference>
<dbReference type="CDD" id="cd07989">
    <property type="entry name" value="LPLAT_AGPAT-like"/>
    <property type="match status" value="1"/>
</dbReference>
<evidence type="ECO:0000256" key="3">
    <source>
        <dbReference type="ARBA" id="ARBA00023315"/>
    </source>
</evidence>
<evidence type="ECO:0000313" key="7">
    <source>
        <dbReference type="Proteomes" id="UP001162030"/>
    </source>
</evidence>
<dbReference type="EC" id="2.3.1.51" evidence="6"/>
<evidence type="ECO:0000256" key="1">
    <source>
        <dbReference type="ARBA" id="ARBA00005189"/>
    </source>
</evidence>
<dbReference type="Proteomes" id="UP001162030">
    <property type="component" value="Chromosome"/>
</dbReference>
<keyword evidence="4" id="KW-0812">Transmembrane</keyword>
<protein>
    <submittedName>
        <fullName evidence="6">1-acyl-sn-glycerol-3-phosphate acyltransferase</fullName>
        <ecNumber evidence="6">2.3.1.51</ecNumber>
    </submittedName>
</protein>
<gene>
    <name evidence="6" type="ORF">MSZNOR_1849</name>
</gene>
<accession>A0ABM9I0V9</accession>
<dbReference type="Pfam" id="PF01553">
    <property type="entry name" value="Acyltransferase"/>
    <property type="match status" value="1"/>
</dbReference>
<keyword evidence="7" id="KW-1185">Reference proteome</keyword>
<sequence>MQRSNTSFLKLVSVFLRSTVYFAGQVLSTLVLGPVLLAAYPLGFETRYAIAGLWVRFNLWMLETVCGLKYEVQGLENIPERNGIILCKHQSAWETLALQAMFPPLVFILKRELLRIPVWGWAMATLQPIAINRQAKTAALKQILRDGEERLKNGLWVVIFPEGTRVAPGQKGRYGPSGGLLAQRVGCPVVPVAHNAGEYWARRAFLKFPGIIQVRIGPPIEPATLSAAEITHQAEQWIESQMAKISGFGPYAGNLPERDVSTISQ</sequence>
<keyword evidence="2 6" id="KW-0808">Transferase</keyword>
<proteinExistence type="predicted"/>
<dbReference type="GO" id="GO:0003841">
    <property type="term" value="F:1-acylglycerol-3-phosphate O-acyltransferase activity"/>
    <property type="evidence" value="ECO:0007669"/>
    <property type="project" value="UniProtKB-EC"/>
</dbReference>
<reference evidence="6 7" key="1">
    <citation type="submission" date="2023-03" db="EMBL/GenBank/DDBJ databases">
        <authorList>
            <person name="Pearce D."/>
        </authorList>
    </citation>
    <scope>NUCLEOTIDE SEQUENCE [LARGE SCALE GENOMIC DNA]</scope>
    <source>
        <strain evidence="6">Msz</strain>
    </source>
</reference>
<keyword evidence="4" id="KW-1133">Transmembrane helix</keyword>
<dbReference type="SMART" id="SM00563">
    <property type="entry name" value="PlsC"/>
    <property type="match status" value="1"/>
</dbReference>
<feature type="domain" description="Phospholipid/glycerol acyltransferase" evidence="5">
    <location>
        <begin position="83"/>
        <end position="197"/>
    </location>
</feature>